<evidence type="ECO:0008006" key="4">
    <source>
        <dbReference type="Google" id="ProtNLM"/>
    </source>
</evidence>
<evidence type="ECO:0000313" key="3">
    <source>
        <dbReference type="Proteomes" id="UP000315689"/>
    </source>
</evidence>
<comment type="caution">
    <text evidence="2">The sequence shown here is derived from an EMBL/GenBank/DDBJ whole genome shotgun (WGS) entry which is preliminary data.</text>
</comment>
<organism evidence="2 3">
    <name type="scientific">Candidatus Berkelbacteria bacterium Licking1014_7</name>
    <dbReference type="NCBI Taxonomy" id="2017147"/>
    <lineage>
        <taxon>Bacteria</taxon>
        <taxon>Candidatus Berkelbacteria</taxon>
    </lineage>
</organism>
<evidence type="ECO:0000256" key="1">
    <source>
        <dbReference type="SAM" id="MobiDB-lite"/>
    </source>
</evidence>
<accession>A0A554LKP3</accession>
<feature type="compositionally biased region" description="Basic residues" evidence="1">
    <location>
        <begin position="1"/>
        <end position="26"/>
    </location>
</feature>
<proteinExistence type="predicted"/>
<dbReference type="SUPFAM" id="SSF143034">
    <property type="entry name" value="L35p-like"/>
    <property type="match status" value="1"/>
</dbReference>
<gene>
    <name evidence="2" type="ORF">CEN89_103</name>
</gene>
<dbReference type="Gene3D" id="4.10.410.60">
    <property type="match status" value="1"/>
</dbReference>
<feature type="region of interest" description="Disordered" evidence="1">
    <location>
        <begin position="1"/>
        <end position="66"/>
    </location>
</feature>
<reference evidence="2 3" key="1">
    <citation type="submission" date="2017-07" db="EMBL/GenBank/DDBJ databases">
        <title>Mechanisms for carbon and nitrogen cycling indicate functional differentiation within the Candidate Phyla Radiation.</title>
        <authorList>
            <person name="Danczak R.E."/>
            <person name="Johnston M.D."/>
            <person name="Kenah C."/>
            <person name="Slattery M."/>
            <person name="Wrighton K.C."/>
            <person name="Wilkins M.J."/>
        </authorList>
    </citation>
    <scope>NUCLEOTIDE SEQUENCE [LARGE SCALE GENOMIC DNA]</scope>
    <source>
        <strain evidence="2">Licking1014_7</strain>
    </source>
</reference>
<dbReference type="AlphaFoldDB" id="A0A554LKP3"/>
<dbReference type="EMBL" id="VMGK01000002">
    <property type="protein sequence ID" value="TSC93428.1"/>
    <property type="molecule type" value="Genomic_DNA"/>
</dbReference>
<name>A0A554LKP3_9BACT</name>
<feature type="compositionally biased region" description="Basic residues" evidence="1">
    <location>
        <begin position="37"/>
        <end position="52"/>
    </location>
</feature>
<dbReference type="InterPro" id="IPR037229">
    <property type="entry name" value="Ribosomal_bL35_sf"/>
</dbReference>
<dbReference type="Proteomes" id="UP000315689">
    <property type="component" value="Unassembled WGS sequence"/>
</dbReference>
<protein>
    <recommendedName>
        <fullName evidence="4">50S ribosomal protein L35</fullName>
    </recommendedName>
</protein>
<sequence length="66" mass="7750">MKQKTYKSAAKRIKRTNPKNKKKAKIIRLYQSDQHRVKGKSKRSQNNAKRKVGVNTSDQKKLKKLI</sequence>
<evidence type="ECO:0000313" key="2">
    <source>
        <dbReference type="EMBL" id="TSC93428.1"/>
    </source>
</evidence>